<organism evidence="1 2">
    <name type="scientific">Richelia intracellularis HH01</name>
    <dbReference type="NCBI Taxonomy" id="1165094"/>
    <lineage>
        <taxon>Bacteria</taxon>
        <taxon>Bacillati</taxon>
        <taxon>Cyanobacteriota</taxon>
        <taxon>Cyanophyceae</taxon>
        <taxon>Nostocales</taxon>
        <taxon>Nostocaceae</taxon>
        <taxon>Richelia</taxon>
    </lineage>
</organism>
<proteinExistence type="predicted"/>
<sequence>MYWVDAENAINPLPDLNAAIGMGKNNDYFKYFPKRNCNYD</sequence>
<evidence type="ECO:0000313" key="1">
    <source>
        <dbReference type="EMBL" id="CCH68322.1"/>
    </source>
</evidence>
<dbReference type="STRING" id="1165094.RINTHH_21670"/>
<reference evidence="2" key="2">
    <citation type="submission" date="2016-01" db="EMBL/GenBank/DDBJ databases">
        <title>Diatom-associated endosymboitic cyanobacterium lacks core nitrogen metabolism enzymes.</title>
        <authorList>
            <person name="Hilton J.A."/>
            <person name="Foster R.A."/>
            <person name="Tripp H.J."/>
            <person name="Carter B.J."/>
            <person name="Zehr J.P."/>
            <person name="Villareal T.A."/>
        </authorList>
    </citation>
    <scope>NUCLEOTIDE SEQUENCE [LARGE SCALE GENOMIC DNA]</scope>
    <source>
        <strain evidence="2">HH01</strain>
    </source>
</reference>
<comment type="caution">
    <text evidence="1">The sequence shown here is derived from an EMBL/GenBank/DDBJ whole genome shotgun (WGS) entry which is preliminary data.</text>
</comment>
<dbReference type="EMBL" id="CAIY01000085">
    <property type="protein sequence ID" value="CCH68322.1"/>
    <property type="molecule type" value="Genomic_DNA"/>
</dbReference>
<keyword evidence="2" id="KW-1185">Reference proteome</keyword>
<evidence type="ECO:0000313" key="2">
    <source>
        <dbReference type="Proteomes" id="UP000053051"/>
    </source>
</evidence>
<name>M1X0J6_9NOST</name>
<protein>
    <submittedName>
        <fullName evidence="1">Uncharacterized protein</fullName>
    </submittedName>
</protein>
<gene>
    <name evidence="1" type="ORF">RINTHH_21670</name>
</gene>
<dbReference type="AlphaFoldDB" id="M1X0J6"/>
<dbReference type="Proteomes" id="UP000053051">
    <property type="component" value="Unassembled WGS sequence"/>
</dbReference>
<accession>M1X0J6</accession>
<reference evidence="1 2" key="1">
    <citation type="submission" date="2012-05" db="EMBL/GenBank/DDBJ databases">
        <authorList>
            <person name="Hilton J."/>
        </authorList>
    </citation>
    <scope>NUCLEOTIDE SEQUENCE [LARGE SCALE GENOMIC DNA]</scope>
    <source>
        <strain evidence="1 2">HH01</strain>
    </source>
</reference>